<keyword evidence="4" id="KW-0411">Iron-sulfur</keyword>
<evidence type="ECO:0000256" key="3">
    <source>
        <dbReference type="ARBA" id="ARBA00023004"/>
    </source>
</evidence>
<name>A0A931DEE4_9ACTN</name>
<keyword evidence="8" id="KW-1185">Reference proteome</keyword>
<dbReference type="CDD" id="cd21109">
    <property type="entry name" value="SPASM"/>
    <property type="match status" value="1"/>
</dbReference>
<evidence type="ECO:0000259" key="6">
    <source>
        <dbReference type="Pfam" id="PF04055"/>
    </source>
</evidence>
<dbReference type="EMBL" id="JADOUA010000001">
    <property type="protein sequence ID" value="MBG6085946.1"/>
    <property type="molecule type" value="Genomic_DNA"/>
</dbReference>
<organism evidence="7 8">
    <name type="scientific">Actinomadura viridis</name>
    <dbReference type="NCBI Taxonomy" id="58110"/>
    <lineage>
        <taxon>Bacteria</taxon>
        <taxon>Bacillati</taxon>
        <taxon>Actinomycetota</taxon>
        <taxon>Actinomycetes</taxon>
        <taxon>Streptosporangiales</taxon>
        <taxon>Thermomonosporaceae</taxon>
        <taxon>Actinomadura</taxon>
    </lineage>
</organism>
<dbReference type="GO" id="GO:0051536">
    <property type="term" value="F:iron-sulfur cluster binding"/>
    <property type="evidence" value="ECO:0007669"/>
    <property type="project" value="UniProtKB-KW"/>
</dbReference>
<dbReference type="GO" id="GO:0003824">
    <property type="term" value="F:catalytic activity"/>
    <property type="evidence" value="ECO:0007669"/>
    <property type="project" value="InterPro"/>
</dbReference>
<feature type="region of interest" description="Disordered" evidence="5">
    <location>
        <begin position="362"/>
        <end position="391"/>
    </location>
</feature>
<reference evidence="7" key="1">
    <citation type="submission" date="2020-11" db="EMBL/GenBank/DDBJ databases">
        <title>Sequencing the genomes of 1000 actinobacteria strains.</title>
        <authorList>
            <person name="Klenk H.-P."/>
        </authorList>
    </citation>
    <scope>NUCLEOTIDE SEQUENCE</scope>
    <source>
        <strain evidence="7">DSM 43175</strain>
    </source>
</reference>
<keyword evidence="2" id="KW-0479">Metal-binding</keyword>
<keyword evidence="3" id="KW-0408">Iron</keyword>
<gene>
    <name evidence="7" type="ORF">IW256_000059</name>
</gene>
<dbReference type="PANTHER" id="PTHR11228">
    <property type="entry name" value="RADICAL SAM DOMAIN PROTEIN"/>
    <property type="match status" value="1"/>
</dbReference>
<dbReference type="PANTHER" id="PTHR11228:SF7">
    <property type="entry name" value="PQQA PEPTIDE CYCLASE"/>
    <property type="match status" value="1"/>
</dbReference>
<dbReference type="Proteomes" id="UP000614047">
    <property type="component" value="Unassembled WGS sequence"/>
</dbReference>
<dbReference type="InterPro" id="IPR058240">
    <property type="entry name" value="rSAM_sf"/>
</dbReference>
<dbReference type="SUPFAM" id="SSF102114">
    <property type="entry name" value="Radical SAM enzymes"/>
    <property type="match status" value="1"/>
</dbReference>
<protein>
    <submittedName>
        <fullName evidence="7">MoaA/NifB/PqqE/SkfB family radical SAM enzyme</fullName>
    </submittedName>
</protein>
<dbReference type="InterPro" id="IPR007197">
    <property type="entry name" value="rSAM"/>
</dbReference>
<accession>A0A931DEE4</accession>
<dbReference type="GO" id="GO:0046872">
    <property type="term" value="F:metal ion binding"/>
    <property type="evidence" value="ECO:0007669"/>
    <property type="project" value="UniProtKB-KW"/>
</dbReference>
<evidence type="ECO:0000256" key="5">
    <source>
        <dbReference type="SAM" id="MobiDB-lite"/>
    </source>
</evidence>
<evidence type="ECO:0000256" key="1">
    <source>
        <dbReference type="ARBA" id="ARBA00022691"/>
    </source>
</evidence>
<dbReference type="AlphaFoldDB" id="A0A931DEE4"/>
<evidence type="ECO:0000256" key="4">
    <source>
        <dbReference type="ARBA" id="ARBA00023014"/>
    </source>
</evidence>
<evidence type="ECO:0000313" key="8">
    <source>
        <dbReference type="Proteomes" id="UP000614047"/>
    </source>
</evidence>
<proteinExistence type="predicted"/>
<feature type="domain" description="Radical SAM core" evidence="6">
    <location>
        <begin position="17"/>
        <end position="165"/>
    </location>
</feature>
<dbReference type="Gene3D" id="3.20.20.70">
    <property type="entry name" value="Aldolase class I"/>
    <property type="match status" value="1"/>
</dbReference>
<dbReference type="InterPro" id="IPR013785">
    <property type="entry name" value="Aldolase_TIM"/>
</dbReference>
<dbReference type="Pfam" id="PF04055">
    <property type="entry name" value="Radical_SAM"/>
    <property type="match status" value="1"/>
</dbReference>
<dbReference type="CDD" id="cd01335">
    <property type="entry name" value="Radical_SAM"/>
    <property type="match status" value="1"/>
</dbReference>
<sequence>MIDRLLGNDLVINEDSCNLSCTYCLTGQSNLKQAHGEQLIFGPPTRDHFRPGSPLGRRLPIIDERVDRTFQVPLLKVTGGEIFLVAGIMDFIRAQAREHDVVVVQTNGVLLRDEHLTELASWGNVVLQVSLDSHLYGGNSYRVHSESLHGKVVRRIETILRSELPVEIYAVLNDRSVSEMEPFAEWLQGFDDPPVYFPFPVRGPDSDRFKVRDDQIHHIERFAERYDDFARVLPPRPYFDRLLSFYHEGERTFRCHLPRLVVSTFSDGVVTPCPNIWFSNMGNLLDDDYAETLAEVGETGMYQALLSPEPRLNACKGCFTPWDTLSMYFEDEITLDELCAAPTYSPPRVRALIADRKRLYEEERDGTRPPAVGARRRARERRVAAGAGHAR</sequence>
<dbReference type="InterPro" id="IPR050377">
    <property type="entry name" value="Radical_SAM_PqqE_MftC-like"/>
</dbReference>
<keyword evidence="1" id="KW-0949">S-adenosyl-L-methionine</keyword>
<dbReference type="SFLD" id="SFLDS00029">
    <property type="entry name" value="Radical_SAM"/>
    <property type="match status" value="1"/>
</dbReference>
<evidence type="ECO:0000256" key="2">
    <source>
        <dbReference type="ARBA" id="ARBA00022723"/>
    </source>
</evidence>
<dbReference type="RefSeq" id="WP_197009011.1">
    <property type="nucleotide sequence ID" value="NZ_BAABES010000014.1"/>
</dbReference>
<comment type="caution">
    <text evidence="7">The sequence shown here is derived from an EMBL/GenBank/DDBJ whole genome shotgun (WGS) entry which is preliminary data.</text>
</comment>
<evidence type="ECO:0000313" key="7">
    <source>
        <dbReference type="EMBL" id="MBG6085946.1"/>
    </source>
</evidence>
<dbReference type="SFLD" id="SFLDG01067">
    <property type="entry name" value="SPASM/twitch_domain_containing"/>
    <property type="match status" value="1"/>
</dbReference>